<dbReference type="AlphaFoldDB" id="A0A6J2JEA1"/>
<dbReference type="OrthoDB" id="10250935at2759"/>
<accession>A0A6J2JEA1</accession>
<evidence type="ECO:0000313" key="2">
    <source>
        <dbReference type="Proteomes" id="UP000504629"/>
    </source>
</evidence>
<dbReference type="RefSeq" id="XP_028027668.1">
    <property type="nucleotide sequence ID" value="XM_028171867.1"/>
</dbReference>
<gene>
    <name evidence="3" type="primary">LOC114241127</name>
</gene>
<feature type="compositionally biased region" description="Acidic residues" evidence="1">
    <location>
        <begin position="389"/>
        <end position="412"/>
    </location>
</feature>
<dbReference type="GeneID" id="114241127"/>
<organism evidence="2 3">
    <name type="scientific">Bombyx mandarina</name>
    <name type="common">Wild silk moth</name>
    <name type="synonym">Wild silkworm</name>
    <dbReference type="NCBI Taxonomy" id="7092"/>
    <lineage>
        <taxon>Eukaryota</taxon>
        <taxon>Metazoa</taxon>
        <taxon>Ecdysozoa</taxon>
        <taxon>Arthropoda</taxon>
        <taxon>Hexapoda</taxon>
        <taxon>Insecta</taxon>
        <taxon>Pterygota</taxon>
        <taxon>Neoptera</taxon>
        <taxon>Endopterygota</taxon>
        <taxon>Lepidoptera</taxon>
        <taxon>Glossata</taxon>
        <taxon>Ditrysia</taxon>
        <taxon>Bombycoidea</taxon>
        <taxon>Bombycidae</taxon>
        <taxon>Bombycinae</taxon>
        <taxon>Bombyx</taxon>
    </lineage>
</organism>
<name>A0A6J2JEA1_BOMMA</name>
<dbReference type="KEGG" id="bman:114241127"/>
<reference evidence="3" key="1">
    <citation type="submission" date="2025-08" db="UniProtKB">
        <authorList>
            <consortium name="RefSeq"/>
        </authorList>
    </citation>
    <scope>IDENTIFICATION</scope>
    <source>
        <tissue evidence="3">Silk gland</tissue>
    </source>
</reference>
<keyword evidence="2" id="KW-1185">Reference proteome</keyword>
<protein>
    <submittedName>
        <fullName evidence="3">Uncharacterized protein LOC114241127</fullName>
    </submittedName>
</protein>
<evidence type="ECO:0000313" key="3">
    <source>
        <dbReference type="RefSeq" id="XP_028027668.1"/>
    </source>
</evidence>
<evidence type="ECO:0000256" key="1">
    <source>
        <dbReference type="SAM" id="MobiDB-lite"/>
    </source>
</evidence>
<proteinExistence type="predicted"/>
<sequence length="412" mass="47202">MSVIEVRHFPPKWDLSMIVRKLATVIRGNFSALNFATSKEGRACYLKLSEILNPHTVVNRLNRATFGCYRINARIPEVVPQLKVSKKPRTIPPKLKHRLNIPIEGSPTEVLENTIKEVISEYNHKFPGAFVMNKKLGKKLILGMRKIIAQRLERIMESDDETRGSCFKLSLAYRKRHPHFTDFEFIKSTLHSIQDASGMPRDEINELEISTVTKNTNVPELLRCKNINVVVHKYGELLKAKVGEHLNNLDTVTLETDSEEVKSRKRVRRQLKSMAPCINLIMKEILEKKFLSVRNQLVRIKIYGEPFLPSKEDLMPLTRRLQAVRVRRSRVLYNLLLLSVPRQHAAAALAADGTALNGAKLVVRQMDTNERKKLKRYGKLPEGWTPGCDDSEDSEEEDDSEGSEEDMDLDEE</sequence>
<feature type="region of interest" description="Disordered" evidence="1">
    <location>
        <begin position="373"/>
        <end position="412"/>
    </location>
</feature>
<dbReference type="Proteomes" id="UP000504629">
    <property type="component" value="Unplaced"/>
</dbReference>